<dbReference type="RefSeq" id="WP_368648732.1">
    <property type="nucleotide sequence ID" value="NZ_CP158259.1"/>
</dbReference>
<dbReference type="InterPro" id="IPR010656">
    <property type="entry name" value="DctM"/>
</dbReference>
<evidence type="ECO:0000256" key="6">
    <source>
        <dbReference type="ARBA" id="ARBA00023136"/>
    </source>
</evidence>
<evidence type="ECO:0000256" key="5">
    <source>
        <dbReference type="ARBA" id="ARBA00022989"/>
    </source>
</evidence>
<keyword evidence="4 8" id="KW-0812">Transmembrane</keyword>
<evidence type="ECO:0000256" key="2">
    <source>
        <dbReference type="ARBA" id="ARBA00022475"/>
    </source>
</evidence>
<evidence type="ECO:0000256" key="3">
    <source>
        <dbReference type="ARBA" id="ARBA00022519"/>
    </source>
</evidence>
<keyword evidence="2" id="KW-1003">Cell membrane</keyword>
<feature type="transmembrane region" description="Helical" evidence="8">
    <location>
        <begin position="51"/>
        <end position="73"/>
    </location>
</feature>
<dbReference type="EMBL" id="CP158259">
    <property type="protein sequence ID" value="XDJ62193.1"/>
    <property type="molecule type" value="Genomic_DNA"/>
</dbReference>
<feature type="transmembrane region" description="Helical" evidence="8">
    <location>
        <begin position="12"/>
        <end position="39"/>
    </location>
</feature>
<name>A0AB39E8G4_9BURK</name>
<feature type="transmembrane region" description="Helical" evidence="8">
    <location>
        <begin position="175"/>
        <end position="199"/>
    </location>
</feature>
<keyword evidence="3 7" id="KW-0997">Cell inner membrane</keyword>
<keyword evidence="6 8" id="KW-0472">Membrane</keyword>
<dbReference type="InterPro" id="IPR004681">
    <property type="entry name" value="TRAP_DctM"/>
</dbReference>
<evidence type="ECO:0000256" key="4">
    <source>
        <dbReference type="ARBA" id="ARBA00022692"/>
    </source>
</evidence>
<gene>
    <name evidence="10" type="ORF">ABRY92_06320</name>
</gene>
<evidence type="ECO:0000256" key="8">
    <source>
        <dbReference type="SAM" id="Phobius"/>
    </source>
</evidence>
<protein>
    <submittedName>
        <fullName evidence="10">TRAP transporter large permease subunit</fullName>
    </submittedName>
</protein>
<dbReference type="GO" id="GO:0022857">
    <property type="term" value="F:transmembrane transporter activity"/>
    <property type="evidence" value="ECO:0007669"/>
    <property type="project" value="UniProtKB-UniRule"/>
</dbReference>
<accession>A0AB39E8G4</accession>
<dbReference type="GO" id="GO:0005886">
    <property type="term" value="C:plasma membrane"/>
    <property type="evidence" value="ECO:0007669"/>
    <property type="project" value="UniProtKB-SubCell"/>
</dbReference>
<evidence type="ECO:0000256" key="1">
    <source>
        <dbReference type="ARBA" id="ARBA00004429"/>
    </source>
</evidence>
<evidence type="ECO:0000256" key="7">
    <source>
        <dbReference type="RuleBase" id="RU369079"/>
    </source>
</evidence>
<proteinExistence type="predicted"/>
<dbReference type="PANTHER" id="PTHR33362:SF7">
    <property type="entry name" value="SLL1103 PROTEIN"/>
    <property type="match status" value="1"/>
</dbReference>
<sequence length="215" mass="22469">MNPTIAALMFPGMFLLIFLGVPVSLSLIIPALAAGWFAFGDQVFNQLYGGLYSAATNYILSAIPMFVLMGAILERSGIAARLFRTMQLWLGRLPGGLAVATIAMGATFAAAAGVVGAVEVMVGLMAIPAMQRFRYDNSLIAGTICAGGSLGTMIPPSVVAVVYASLAQISVGELFAAMLFPGLVMVALFILYIIVVCLVDPKKGPGPTIRTCVCR</sequence>
<dbReference type="AlphaFoldDB" id="A0AB39E8G4"/>
<feature type="domain" description="TRAP C4-dicarboxylate transport system permease DctM subunit" evidence="9">
    <location>
        <begin position="12"/>
        <end position="195"/>
    </location>
</feature>
<evidence type="ECO:0000259" key="9">
    <source>
        <dbReference type="Pfam" id="PF06808"/>
    </source>
</evidence>
<keyword evidence="7" id="KW-0813">Transport</keyword>
<feature type="transmembrane region" description="Helical" evidence="8">
    <location>
        <begin position="93"/>
        <end position="118"/>
    </location>
</feature>
<feature type="transmembrane region" description="Helical" evidence="8">
    <location>
        <begin position="139"/>
        <end position="163"/>
    </location>
</feature>
<keyword evidence="5 8" id="KW-1133">Transmembrane helix</keyword>
<comment type="function">
    <text evidence="7">Part of the tripartite ATP-independent periplasmic (TRAP) transport system.</text>
</comment>
<dbReference type="PANTHER" id="PTHR33362">
    <property type="entry name" value="SIALIC ACID TRAP TRANSPORTER PERMEASE PROTEIN SIAT-RELATED"/>
    <property type="match status" value="1"/>
</dbReference>
<reference evidence="10" key="1">
    <citation type="submission" date="2024-05" db="EMBL/GenBank/DDBJ databases">
        <authorList>
            <person name="Luo Y.-C."/>
            <person name="Nicholds J."/>
            <person name="Mortimer T."/>
            <person name="Maboni G."/>
        </authorList>
    </citation>
    <scope>NUCLEOTIDE SEQUENCE</scope>
    <source>
        <strain evidence="10">145852</strain>
    </source>
</reference>
<evidence type="ECO:0000313" key="10">
    <source>
        <dbReference type="EMBL" id="XDJ62193.1"/>
    </source>
</evidence>
<organism evidence="10">
    <name type="scientific">Castellaniella ginsengisoli</name>
    <dbReference type="NCBI Taxonomy" id="546114"/>
    <lineage>
        <taxon>Bacteria</taxon>
        <taxon>Pseudomonadati</taxon>
        <taxon>Pseudomonadota</taxon>
        <taxon>Betaproteobacteria</taxon>
        <taxon>Burkholderiales</taxon>
        <taxon>Alcaligenaceae</taxon>
        <taxon>Castellaniella</taxon>
    </lineage>
</organism>
<comment type="subcellular location">
    <subcellularLocation>
        <location evidence="1 7">Cell inner membrane</location>
        <topology evidence="1 7">Multi-pass membrane protein</topology>
    </subcellularLocation>
</comment>
<dbReference type="Pfam" id="PF06808">
    <property type="entry name" value="DctM"/>
    <property type="match status" value="1"/>
</dbReference>